<dbReference type="OrthoDB" id="2018427at2759"/>
<sequence>MDSAHCATDPLRLKPNQNDDQIQKLKAEMTKMKEDYERKIQVLNYEHQIKVLEFEKTLSEKNNIIQTMKHQREIEKLKMEQKEFEVKSKMAYNGDESEVQSKLKTLEREVQRLQNEVARFQEFDNKTTLNDAKLAMIDAKVVEINNQSVEKDNKIIQLKTKIDDELAAMKTDIIQKVEAKLEKDDLVAIQRKMVEVEEKMQETDGDIVKRLIELEEQSQKSLWELEAKVKEMGTSIDELPEMESLVWGARKFMEGLVVKKFNPAPTYKKWYEHISSFMTNGKLYYDNAKYFFCRKEMDGRFDRIGFASERKKCMWAKHTIVVDKFHGDLRDKGKVWLLHPTDQSKKLELPKGGTHTNYDSWYNVNVDDHFYYGDKNSVVIFGIK</sequence>
<feature type="coiled-coil region" evidence="1">
    <location>
        <begin position="22"/>
        <end position="123"/>
    </location>
</feature>
<evidence type="ECO:0000313" key="3">
    <source>
        <dbReference type="Proteomes" id="UP000594262"/>
    </source>
</evidence>
<organism evidence="2 3">
    <name type="scientific">Clytia hemisphaerica</name>
    <dbReference type="NCBI Taxonomy" id="252671"/>
    <lineage>
        <taxon>Eukaryota</taxon>
        <taxon>Metazoa</taxon>
        <taxon>Cnidaria</taxon>
        <taxon>Hydrozoa</taxon>
        <taxon>Hydroidolina</taxon>
        <taxon>Leptothecata</taxon>
        <taxon>Obeliida</taxon>
        <taxon>Clytiidae</taxon>
        <taxon>Clytia</taxon>
    </lineage>
</organism>
<dbReference type="RefSeq" id="XP_066925950.1">
    <property type="nucleotide sequence ID" value="XM_067069849.1"/>
</dbReference>
<dbReference type="GeneID" id="136813337"/>
<dbReference type="AlphaFoldDB" id="A0A7M5V9J4"/>
<keyword evidence="1" id="KW-0175">Coiled coil</keyword>
<accession>A0A7M5V9J4</accession>
<evidence type="ECO:0000256" key="1">
    <source>
        <dbReference type="SAM" id="Coils"/>
    </source>
</evidence>
<name>A0A7M5V9J4_9CNID</name>
<reference evidence="2" key="1">
    <citation type="submission" date="2021-01" db="UniProtKB">
        <authorList>
            <consortium name="EnsemblMetazoa"/>
        </authorList>
    </citation>
    <scope>IDENTIFICATION</scope>
</reference>
<dbReference type="Proteomes" id="UP000594262">
    <property type="component" value="Unplaced"/>
</dbReference>
<dbReference type="EnsemblMetazoa" id="CLYHEMT006182.1">
    <property type="protein sequence ID" value="CLYHEMP006182.1"/>
    <property type="gene ID" value="CLYHEMG006182"/>
</dbReference>
<keyword evidence="3" id="KW-1185">Reference proteome</keyword>
<protein>
    <submittedName>
        <fullName evidence="2">Uncharacterized protein</fullName>
    </submittedName>
</protein>
<evidence type="ECO:0000313" key="2">
    <source>
        <dbReference type="EnsemblMetazoa" id="CLYHEMP006182.1"/>
    </source>
</evidence>
<proteinExistence type="predicted"/>
<feature type="coiled-coil region" evidence="1">
    <location>
        <begin position="179"/>
        <end position="206"/>
    </location>
</feature>